<dbReference type="Proteomes" id="UP000427906">
    <property type="component" value="Chromosome"/>
</dbReference>
<dbReference type="Pfam" id="PF02915">
    <property type="entry name" value="Rubrerythrin"/>
    <property type="match status" value="1"/>
</dbReference>
<feature type="domain" description="Rubrerythrin diiron-binding" evidence="1">
    <location>
        <begin position="6"/>
        <end position="150"/>
    </location>
</feature>
<name>A0A5K7YM42_9BACT</name>
<reference evidence="2 3" key="1">
    <citation type="submission" date="2019-11" db="EMBL/GenBank/DDBJ databases">
        <title>Comparative genomics of hydrocarbon-degrading Desulfosarcina strains.</title>
        <authorList>
            <person name="Watanabe M."/>
            <person name="Kojima H."/>
            <person name="Fukui M."/>
        </authorList>
    </citation>
    <scope>NUCLEOTIDE SEQUENCE [LARGE SCALE GENOMIC DNA]</scope>
    <source>
        <strain evidence="2 3">PL12</strain>
    </source>
</reference>
<dbReference type="GO" id="GO:0046872">
    <property type="term" value="F:metal ion binding"/>
    <property type="evidence" value="ECO:0007669"/>
    <property type="project" value="InterPro"/>
</dbReference>
<dbReference type="PANTHER" id="PTHR33531:SF7">
    <property type="entry name" value="HYPOTHETICAL MEMBRANE PROTEIN, CONSERVED"/>
    <property type="match status" value="1"/>
</dbReference>
<proteinExistence type="predicted"/>
<dbReference type="InterPro" id="IPR009078">
    <property type="entry name" value="Ferritin-like_SF"/>
</dbReference>
<dbReference type="CDD" id="cd01045">
    <property type="entry name" value="Ferritin_like_AB"/>
    <property type="match status" value="1"/>
</dbReference>
<evidence type="ECO:0000313" key="2">
    <source>
        <dbReference type="EMBL" id="BBO68919.1"/>
    </source>
</evidence>
<dbReference type="SUPFAM" id="SSF47240">
    <property type="entry name" value="Ferritin-like"/>
    <property type="match status" value="1"/>
</dbReference>
<dbReference type="InterPro" id="IPR012347">
    <property type="entry name" value="Ferritin-like"/>
</dbReference>
<dbReference type="KEGG" id="dalk:DSCA_28490"/>
<protein>
    <submittedName>
        <fullName evidence="2">Ferritin</fullName>
    </submittedName>
</protein>
<dbReference type="PANTHER" id="PTHR33531">
    <property type="entry name" value="RUBRERYTHRIN SUBFAMILY"/>
    <property type="match status" value="1"/>
</dbReference>
<dbReference type="InterPro" id="IPR003251">
    <property type="entry name" value="Rr_diiron-bd_dom"/>
</dbReference>
<gene>
    <name evidence="2" type="ORF">DSCA_28490</name>
</gene>
<accession>A0A5K7YM42</accession>
<sequence length="153" mass="17936">MFSAQDILDIAIRLESNGEKTYRDARQHTADKELKTLLSWIAREEQNHAHWFAGLKDRLVQGKDHHLMAELSRALVEDVVKGQAFSLQEVNFKDIDTPEKMIRTFIEFEDDTISFYEILKSFIDDPSIADQLEQIISEEKKHLETFRELLSER</sequence>
<dbReference type="Gene3D" id="1.20.1260.10">
    <property type="match status" value="1"/>
</dbReference>
<dbReference type="EMBL" id="AP021874">
    <property type="protein sequence ID" value="BBO68919.1"/>
    <property type="molecule type" value="Genomic_DNA"/>
</dbReference>
<dbReference type="RefSeq" id="WP_167527771.1">
    <property type="nucleotide sequence ID" value="NZ_AP021874.1"/>
</dbReference>
<dbReference type="AlphaFoldDB" id="A0A5K7YM42"/>
<keyword evidence="3" id="KW-1185">Reference proteome</keyword>
<organism evidence="2 3">
    <name type="scientific">Desulfosarcina alkanivorans</name>
    <dbReference type="NCBI Taxonomy" id="571177"/>
    <lineage>
        <taxon>Bacteria</taxon>
        <taxon>Pseudomonadati</taxon>
        <taxon>Thermodesulfobacteriota</taxon>
        <taxon>Desulfobacteria</taxon>
        <taxon>Desulfobacterales</taxon>
        <taxon>Desulfosarcinaceae</taxon>
        <taxon>Desulfosarcina</taxon>
    </lineage>
</organism>
<evidence type="ECO:0000313" key="3">
    <source>
        <dbReference type="Proteomes" id="UP000427906"/>
    </source>
</evidence>
<evidence type="ECO:0000259" key="1">
    <source>
        <dbReference type="Pfam" id="PF02915"/>
    </source>
</evidence>
<dbReference type="GO" id="GO:0016491">
    <property type="term" value="F:oxidoreductase activity"/>
    <property type="evidence" value="ECO:0007669"/>
    <property type="project" value="InterPro"/>
</dbReference>